<dbReference type="STRING" id="229920.ADM99_09135"/>
<evidence type="ECO:0008006" key="3">
    <source>
        <dbReference type="Google" id="ProtNLM"/>
    </source>
</evidence>
<dbReference type="OrthoDB" id="240268at2"/>
<keyword evidence="2" id="KW-1185">Reference proteome</keyword>
<dbReference type="RefSeq" id="WP_062420216.1">
    <property type="nucleotide sequence ID" value="NZ_BBYA01000001.1"/>
</dbReference>
<evidence type="ECO:0000313" key="1">
    <source>
        <dbReference type="EMBL" id="KPL71636.1"/>
    </source>
</evidence>
<dbReference type="GO" id="GO:0016757">
    <property type="term" value="F:glycosyltransferase activity"/>
    <property type="evidence" value="ECO:0007669"/>
    <property type="project" value="InterPro"/>
</dbReference>
<dbReference type="InterPro" id="IPR044575">
    <property type="entry name" value="RAY1-like"/>
</dbReference>
<protein>
    <recommendedName>
        <fullName evidence="3">Glycosyltransferase 2-like domain-containing protein</fullName>
    </recommendedName>
</protein>
<organism evidence="1 2">
    <name type="scientific">Leptolinea tardivitalis</name>
    <dbReference type="NCBI Taxonomy" id="229920"/>
    <lineage>
        <taxon>Bacteria</taxon>
        <taxon>Bacillati</taxon>
        <taxon>Chloroflexota</taxon>
        <taxon>Anaerolineae</taxon>
        <taxon>Anaerolineales</taxon>
        <taxon>Anaerolineaceae</taxon>
        <taxon>Leptolinea</taxon>
    </lineage>
</organism>
<dbReference type="PANTHER" id="PTHR47483">
    <property type="entry name" value="BETA-ARABINOFURANOSYLTRANSFERASE RAY1"/>
    <property type="match status" value="1"/>
</dbReference>
<dbReference type="AlphaFoldDB" id="A0A0P6XJV0"/>
<dbReference type="EMBL" id="LGCK01000010">
    <property type="protein sequence ID" value="KPL71636.1"/>
    <property type="molecule type" value="Genomic_DNA"/>
</dbReference>
<comment type="caution">
    <text evidence="1">The sequence shown here is derived from an EMBL/GenBank/DDBJ whole genome shotgun (WGS) entry which is preliminary data.</text>
</comment>
<sequence length="302" mass="34999">MISIFTAPKPFTNPHIAIIQRNAIRSWKAVGAEVILVGDDEGVAEAARDLDVIHKPEVVRNAYGTPKIDSIFALGREAASGEMLAYINTDVMLLPDFMDTAMRLAEQEKQFLIIGQRWDLDVRQELDFSDGWVDRLQKDIKTRARRHPRGGSDYFLFPRQVFTYIPPFAIGRAGWDNWMIYEARQRGWKVIDGSADINIIHQDHDYSHLPGGKPHYKLPESFENVKAGGGNRTIFTLDDCNYVLKEQKLERFPGSWKKFWREVEIIPLVRWHSSFFTNIFFALFHPKKAYREWRSQLSSRQA</sequence>
<name>A0A0P6XJV0_9CHLR</name>
<dbReference type="Proteomes" id="UP000050430">
    <property type="component" value="Unassembled WGS sequence"/>
</dbReference>
<dbReference type="InterPro" id="IPR029044">
    <property type="entry name" value="Nucleotide-diphossugar_trans"/>
</dbReference>
<reference evidence="1 2" key="1">
    <citation type="submission" date="2015-07" db="EMBL/GenBank/DDBJ databases">
        <title>Genome sequence of Leptolinea tardivitalis DSM 16556.</title>
        <authorList>
            <person name="Hemp J."/>
            <person name="Ward L.M."/>
            <person name="Pace L.A."/>
            <person name="Fischer W.W."/>
        </authorList>
    </citation>
    <scope>NUCLEOTIDE SEQUENCE [LARGE SCALE GENOMIC DNA]</scope>
    <source>
        <strain evidence="1 2">YMTK-2</strain>
    </source>
</reference>
<evidence type="ECO:0000313" key="2">
    <source>
        <dbReference type="Proteomes" id="UP000050430"/>
    </source>
</evidence>
<dbReference type="CDD" id="cd00761">
    <property type="entry name" value="Glyco_tranf_GTA_type"/>
    <property type="match status" value="1"/>
</dbReference>
<accession>A0A0P6XJV0</accession>
<dbReference type="Gene3D" id="3.90.550.10">
    <property type="entry name" value="Spore Coat Polysaccharide Biosynthesis Protein SpsA, Chain A"/>
    <property type="match status" value="1"/>
</dbReference>
<dbReference type="SUPFAM" id="SSF53448">
    <property type="entry name" value="Nucleotide-diphospho-sugar transferases"/>
    <property type="match status" value="1"/>
</dbReference>
<proteinExistence type="predicted"/>
<dbReference type="PANTHER" id="PTHR47483:SF1">
    <property type="entry name" value="BETA-ARABINOFURANOSYLTRANSFERASE RAY1"/>
    <property type="match status" value="1"/>
</dbReference>
<gene>
    <name evidence="1" type="ORF">ADM99_09135</name>
</gene>